<evidence type="ECO:0000313" key="2">
    <source>
        <dbReference type="EMBL" id="EKB32170.1"/>
    </source>
</evidence>
<name>K1JKM7_9BURK</name>
<evidence type="ECO:0008006" key="4">
    <source>
        <dbReference type="Google" id="ProtNLM"/>
    </source>
</evidence>
<dbReference type="EMBL" id="ADMG01000007">
    <property type="protein sequence ID" value="EKB32170.1"/>
    <property type="molecule type" value="Genomic_DNA"/>
</dbReference>
<accession>K1JKM7</accession>
<dbReference type="Proteomes" id="UP000005835">
    <property type="component" value="Unassembled WGS sequence"/>
</dbReference>
<keyword evidence="3" id="KW-1185">Reference proteome</keyword>
<dbReference type="HOGENOM" id="CLU_1703341_0_0_4"/>
<organism evidence="2 3">
    <name type="scientific">Sutterella wadsworthensis 2_1_59BFAA</name>
    <dbReference type="NCBI Taxonomy" id="742823"/>
    <lineage>
        <taxon>Bacteria</taxon>
        <taxon>Pseudomonadati</taxon>
        <taxon>Pseudomonadota</taxon>
        <taxon>Betaproteobacteria</taxon>
        <taxon>Burkholderiales</taxon>
        <taxon>Sutterellaceae</taxon>
        <taxon>Sutterella</taxon>
    </lineage>
</organism>
<proteinExistence type="predicted"/>
<sequence length="154" mass="17448">MSGVKHHFSVSVAVEVGVNAAVVLENIAFWVRANRKAGRHKHDGKHWTYGSTRHFAELFDYLSEKQVRGALDKLITCGYVETGNFNRSAYDRTRWFTLTEKGERATQERQSEKPTKAKGAAGNGRPIPDKNKKSKTGYMTDATPGHYRRDPFDF</sequence>
<evidence type="ECO:0000256" key="1">
    <source>
        <dbReference type="SAM" id="MobiDB-lite"/>
    </source>
</evidence>
<dbReference type="STRING" id="742823.HMPREF9465_00185"/>
<evidence type="ECO:0000313" key="3">
    <source>
        <dbReference type="Proteomes" id="UP000005835"/>
    </source>
</evidence>
<dbReference type="AlphaFoldDB" id="K1JKM7"/>
<reference evidence="2 3" key="1">
    <citation type="submission" date="2012-05" db="EMBL/GenBank/DDBJ databases">
        <title>The Genome Sequence of Sutterella wadsworthensis 2_1_59BFAA.</title>
        <authorList>
            <consortium name="The Broad Institute Genome Sequencing Platform"/>
            <person name="Earl A."/>
            <person name="Ward D."/>
            <person name="Feldgarden M."/>
            <person name="Gevers D."/>
            <person name="Daigneault M."/>
            <person name="Strauss J."/>
            <person name="Allen-Vercoe E."/>
            <person name="Walker B."/>
            <person name="Young S.K."/>
            <person name="Zeng Q."/>
            <person name="Gargeya S."/>
            <person name="Fitzgerald M."/>
            <person name="Haas B."/>
            <person name="Abouelleil A."/>
            <person name="Alvarado L."/>
            <person name="Arachchi H.M."/>
            <person name="Berlin A.M."/>
            <person name="Chapman S.B."/>
            <person name="Goldberg J."/>
            <person name="Griggs A."/>
            <person name="Gujja S."/>
            <person name="Hansen M."/>
            <person name="Howarth C."/>
            <person name="Imamovic A."/>
            <person name="Larimer J."/>
            <person name="McCowen C."/>
            <person name="Montmayeur A."/>
            <person name="Murphy C."/>
            <person name="Neiman D."/>
            <person name="Pearson M."/>
            <person name="Priest M."/>
            <person name="Roberts A."/>
            <person name="Saif S."/>
            <person name="Shea T."/>
            <person name="Sisk P."/>
            <person name="Sykes S."/>
            <person name="Wortman J."/>
            <person name="Nusbaum C."/>
            <person name="Birren B."/>
        </authorList>
    </citation>
    <scope>NUCLEOTIDE SEQUENCE [LARGE SCALE GENOMIC DNA]</scope>
    <source>
        <strain evidence="2 3">2_1_59BFAA</strain>
    </source>
</reference>
<feature type="region of interest" description="Disordered" evidence="1">
    <location>
        <begin position="100"/>
        <end position="154"/>
    </location>
</feature>
<protein>
    <recommendedName>
        <fullName evidence="4">Bacteriophage lambda Replication protein O N-terminal domain-containing protein</fullName>
    </recommendedName>
</protein>
<gene>
    <name evidence="2" type="ORF">HMPREF9465_00185</name>
</gene>
<dbReference type="eggNOG" id="COG3935">
    <property type="taxonomic scope" value="Bacteria"/>
</dbReference>
<comment type="caution">
    <text evidence="2">The sequence shown here is derived from an EMBL/GenBank/DDBJ whole genome shotgun (WGS) entry which is preliminary data.</text>
</comment>
<feature type="compositionally biased region" description="Basic and acidic residues" evidence="1">
    <location>
        <begin position="100"/>
        <end position="115"/>
    </location>
</feature>